<evidence type="ECO:0000313" key="2">
    <source>
        <dbReference type="Proteomes" id="UP000712600"/>
    </source>
</evidence>
<evidence type="ECO:0000313" key="1">
    <source>
        <dbReference type="EMBL" id="KAF3588411.1"/>
    </source>
</evidence>
<dbReference type="EMBL" id="QGKX02000088">
    <property type="protein sequence ID" value="KAF3588411.1"/>
    <property type="molecule type" value="Genomic_DNA"/>
</dbReference>
<proteinExistence type="predicted"/>
<evidence type="ECO:0008006" key="3">
    <source>
        <dbReference type="Google" id="ProtNLM"/>
    </source>
</evidence>
<accession>A0A8S9S458</accession>
<reference evidence="1" key="1">
    <citation type="submission" date="2019-12" db="EMBL/GenBank/DDBJ databases">
        <title>Genome sequencing and annotation of Brassica cretica.</title>
        <authorList>
            <person name="Studholme D.J."/>
            <person name="Sarris P."/>
        </authorList>
    </citation>
    <scope>NUCLEOTIDE SEQUENCE</scope>
    <source>
        <strain evidence="1">PFS-109/04</strain>
        <tissue evidence="1">Leaf</tissue>
    </source>
</reference>
<organism evidence="1 2">
    <name type="scientific">Brassica cretica</name>
    <name type="common">Mustard</name>
    <dbReference type="NCBI Taxonomy" id="69181"/>
    <lineage>
        <taxon>Eukaryota</taxon>
        <taxon>Viridiplantae</taxon>
        <taxon>Streptophyta</taxon>
        <taxon>Embryophyta</taxon>
        <taxon>Tracheophyta</taxon>
        <taxon>Spermatophyta</taxon>
        <taxon>Magnoliopsida</taxon>
        <taxon>eudicotyledons</taxon>
        <taxon>Gunneridae</taxon>
        <taxon>Pentapetalae</taxon>
        <taxon>rosids</taxon>
        <taxon>malvids</taxon>
        <taxon>Brassicales</taxon>
        <taxon>Brassicaceae</taxon>
        <taxon>Brassiceae</taxon>
        <taxon>Brassica</taxon>
    </lineage>
</organism>
<comment type="caution">
    <text evidence="1">The sequence shown here is derived from an EMBL/GenBank/DDBJ whole genome shotgun (WGS) entry which is preliminary data.</text>
</comment>
<sequence>MVNSSILLADLKAGSCSNTVKVRLIRFGEARIVKNGGHLRGVHMLLLNEKHVSLRSFIEVTEKVTIPAEKFRFQKYDQLMALANTNFDLAEIMGKVSCINTVFGEFTDRLEQLCRAHSVCLINLIKKSDLSQFDWIAGKTHLFLSANKNWVRTSDYSFFVLTDKFEVSLIDETKPVIQLHIMEIFQNKLRMTSMLG</sequence>
<gene>
    <name evidence="1" type="ORF">F2Q69_00030828</name>
</gene>
<dbReference type="Proteomes" id="UP000712600">
    <property type="component" value="Unassembled WGS sequence"/>
</dbReference>
<dbReference type="AlphaFoldDB" id="A0A8S9S458"/>
<name>A0A8S9S458_BRACR</name>
<protein>
    <recommendedName>
        <fullName evidence="3">DUF223 domain-containing protein</fullName>
    </recommendedName>
</protein>